<evidence type="ECO:0000256" key="1">
    <source>
        <dbReference type="SAM" id="MobiDB-lite"/>
    </source>
</evidence>
<accession>A0AAV2KCV3</accession>
<evidence type="ECO:0000313" key="2">
    <source>
        <dbReference type="EMBL" id="CAL1587773.1"/>
    </source>
</evidence>
<sequence>MPASRGEWGLSQLKRPDSNACVLCGNAPTALAFHPPRARVSPGPAQNNPPPNLGHYPAPAHTPCRPRENHSPASLHGVGGPAPGSKCLGFSFVAKQRRLFRRESGRFFRLLPHQTTQREVKNADWFGRSHTLVHHGGVTAERGDDSGPALPPV</sequence>
<dbReference type="AlphaFoldDB" id="A0AAV2KCV3"/>
<dbReference type="Proteomes" id="UP001497482">
    <property type="component" value="Chromosome 18"/>
</dbReference>
<keyword evidence="3" id="KW-1185">Reference proteome</keyword>
<evidence type="ECO:0000313" key="3">
    <source>
        <dbReference type="Proteomes" id="UP001497482"/>
    </source>
</evidence>
<organism evidence="2 3">
    <name type="scientific">Knipowitschia caucasica</name>
    <name type="common">Caucasian dwarf goby</name>
    <name type="synonym">Pomatoschistus caucasicus</name>
    <dbReference type="NCBI Taxonomy" id="637954"/>
    <lineage>
        <taxon>Eukaryota</taxon>
        <taxon>Metazoa</taxon>
        <taxon>Chordata</taxon>
        <taxon>Craniata</taxon>
        <taxon>Vertebrata</taxon>
        <taxon>Euteleostomi</taxon>
        <taxon>Actinopterygii</taxon>
        <taxon>Neopterygii</taxon>
        <taxon>Teleostei</taxon>
        <taxon>Neoteleostei</taxon>
        <taxon>Acanthomorphata</taxon>
        <taxon>Gobiaria</taxon>
        <taxon>Gobiiformes</taxon>
        <taxon>Gobioidei</taxon>
        <taxon>Gobiidae</taxon>
        <taxon>Gobiinae</taxon>
        <taxon>Knipowitschia</taxon>
    </lineage>
</organism>
<proteinExistence type="predicted"/>
<dbReference type="EMBL" id="OZ035840">
    <property type="protein sequence ID" value="CAL1587773.1"/>
    <property type="molecule type" value="Genomic_DNA"/>
</dbReference>
<feature type="region of interest" description="Disordered" evidence="1">
    <location>
        <begin position="38"/>
        <end position="79"/>
    </location>
</feature>
<protein>
    <submittedName>
        <fullName evidence="2">Uncharacterized protein</fullName>
    </submittedName>
</protein>
<gene>
    <name evidence="2" type="ORF">KC01_LOCUS17697</name>
</gene>
<reference evidence="2 3" key="1">
    <citation type="submission" date="2024-04" db="EMBL/GenBank/DDBJ databases">
        <authorList>
            <person name="Waldvogel A.-M."/>
            <person name="Schoenle A."/>
        </authorList>
    </citation>
    <scope>NUCLEOTIDE SEQUENCE [LARGE SCALE GENOMIC DNA]</scope>
</reference>
<name>A0AAV2KCV3_KNICA</name>